<dbReference type="FunFam" id="3.40.640.10:FF:000035">
    <property type="entry name" value="O-succinylhomoserine sulfhydrylase"/>
    <property type="match status" value="1"/>
</dbReference>
<comment type="similarity">
    <text evidence="2 8">Belongs to the trans-sulfuration enzymes family.</text>
</comment>
<dbReference type="PANTHER" id="PTHR43797">
    <property type="entry name" value="HOMOCYSTEINE/CYSTEINE SYNTHASE"/>
    <property type="match status" value="1"/>
</dbReference>
<dbReference type="Gene3D" id="3.40.640.10">
    <property type="entry name" value="Type I PLP-dependent aspartate aminotransferase-like (Major domain)"/>
    <property type="match status" value="1"/>
</dbReference>
<dbReference type="PANTHER" id="PTHR43797:SF2">
    <property type="entry name" value="HOMOCYSTEINE_CYSTEINE SYNTHASE"/>
    <property type="match status" value="1"/>
</dbReference>
<keyword evidence="6" id="KW-0028">Amino-acid biosynthesis</keyword>
<evidence type="ECO:0000313" key="10">
    <source>
        <dbReference type="Proteomes" id="UP000193040"/>
    </source>
</evidence>
<keyword evidence="10" id="KW-1185">Reference proteome</keyword>
<dbReference type="PROSITE" id="PS00868">
    <property type="entry name" value="CYS_MET_METAB_PP"/>
    <property type="match status" value="1"/>
</dbReference>
<evidence type="ECO:0000256" key="4">
    <source>
        <dbReference type="ARBA" id="ARBA00022679"/>
    </source>
</evidence>
<protein>
    <submittedName>
        <fullName evidence="9">Bifunctional o-acetylhomoserine/o-acetylserine sulfhydrylase</fullName>
    </submittedName>
</protein>
<keyword evidence="4" id="KW-0808">Transferase</keyword>
<dbReference type="Proteomes" id="UP000193040">
    <property type="component" value="Unassembled WGS sequence"/>
</dbReference>
<dbReference type="InterPro" id="IPR015422">
    <property type="entry name" value="PyrdxlP-dep_Trfase_small"/>
</dbReference>
<dbReference type="InterPro" id="IPR006235">
    <property type="entry name" value="OAc-hSer/O-AcSer_sulfhydrylase"/>
</dbReference>
<sequence>MSSDNTNSETDPTAHWSFETKQVHAGQQPDPTTKARALPIYQTTSYVFDDTAHAAALFGLEVPGNIYTRIGNPTTDVVEQRIAALEGGVAALFLSSGQAAETFAILNLACAGDHIVSSARLYGGTYNLFHYSLAKLGVEVTFVEDPDDLDAWQSAVRPNTKAFFAETISNPQIDILDTPGVAGVAHANGIPLIVDNTIATPYLIQPLAQGADVVVHSATKYLGGHGSAIAGVIVDGGTFDWTRGRFPGFTTPDPSYHGVVYAELGPPAYALKARVQLLRDLGSAASPFNAFLVAQGLETLSLRIERHVANAQRVAEFLEGHDGVLSVNYPGLPSSPWHERAKKLAPKGTGAVLAFELAGGLEAGRAFVNALQLHSHVANIGDVRSLVIHPASTTHAQLSPAEQLSTGVTPGLVRLAVGIEGIDDILADLELGFAAVPKSSDPQAVAAF</sequence>
<proteinExistence type="inferred from homology"/>
<evidence type="ECO:0000256" key="6">
    <source>
        <dbReference type="ARBA" id="ARBA00023167"/>
    </source>
</evidence>
<dbReference type="AlphaFoldDB" id="A0A1X0Y6G7"/>
<evidence type="ECO:0000256" key="1">
    <source>
        <dbReference type="ARBA" id="ARBA00001933"/>
    </source>
</evidence>
<dbReference type="InterPro" id="IPR015421">
    <property type="entry name" value="PyrdxlP-dep_Trfase_major"/>
</dbReference>
<gene>
    <name evidence="9" type="ORF">B5M45_10475</name>
</gene>
<evidence type="ECO:0000256" key="7">
    <source>
        <dbReference type="PIRSR" id="PIRSR001434-2"/>
    </source>
</evidence>
<dbReference type="InterPro" id="IPR015424">
    <property type="entry name" value="PyrdxlP-dep_Trfase"/>
</dbReference>
<dbReference type="GO" id="GO:0030170">
    <property type="term" value="F:pyridoxal phosphate binding"/>
    <property type="evidence" value="ECO:0007669"/>
    <property type="project" value="InterPro"/>
</dbReference>
<dbReference type="Pfam" id="PF01053">
    <property type="entry name" value="Cys_Met_Meta_PP"/>
    <property type="match status" value="1"/>
</dbReference>
<comment type="subunit">
    <text evidence="3">Homotetramer.</text>
</comment>
<dbReference type="InterPro" id="IPR054542">
    <property type="entry name" value="Cys_met_metab_PP"/>
</dbReference>
<keyword evidence="6" id="KW-0486">Methionine biosynthesis</keyword>
<keyword evidence="5 7" id="KW-0663">Pyridoxal phosphate</keyword>
<dbReference type="EMBL" id="MZZM01000016">
    <property type="protein sequence ID" value="ORJ60713.1"/>
    <property type="molecule type" value="Genomic_DNA"/>
</dbReference>
<name>A0A1X0Y6G7_MYCSI</name>
<dbReference type="RefSeq" id="WP_061558448.1">
    <property type="nucleotide sequence ID" value="NZ_JASWDE010000001.1"/>
</dbReference>
<dbReference type="InterPro" id="IPR000277">
    <property type="entry name" value="Cys/Met-Metab_PyrdxlP-dep_enz"/>
</dbReference>
<dbReference type="Gene3D" id="3.90.1150.10">
    <property type="entry name" value="Aspartate Aminotransferase, domain 1"/>
    <property type="match status" value="1"/>
</dbReference>
<dbReference type="GO" id="GO:0005737">
    <property type="term" value="C:cytoplasm"/>
    <property type="evidence" value="ECO:0007669"/>
    <property type="project" value="TreeGrafter"/>
</dbReference>
<feature type="modified residue" description="N6-(pyridoxal phosphate)lysine" evidence="7">
    <location>
        <position position="220"/>
    </location>
</feature>
<dbReference type="GO" id="GO:0071269">
    <property type="term" value="P:L-homocysteine biosynthetic process"/>
    <property type="evidence" value="ECO:0007669"/>
    <property type="project" value="TreeGrafter"/>
</dbReference>
<organism evidence="9 10">
    <name type="scientific">Mycobacterium simiae</name>
    <name type="common">Mycobacterium habana</name>
    <dbReference type="NCBI Taxonomy" id="1784"/>
    <lineage>
        <taxon>Bacteria</taxon>
        <taxon>Bacillati</taxon>
        <taxon>Actinomycetota</taxon>
        <taxon>Actinomycetes</taxon>
        <taxon>Mycobacteriales</taxon>
        <taxon>Mycobacteriaceae</taxon>
        <taxon>Mycobacterium</taxon>
        <taxon>Mycobacterium simiae complex</taxon>
    </lineage>
</organism>
<dbReference type="PIRSF" id="PIRSF001434">
    <property type="entry name" value="CGS"/>
    <property type="match status" value="1"/>
</dbReference>
<dbReference type="CDD" id="cd00614">
    <property type="entry name" value="CGS_like"/>
    <property type="match status" value="1"/>
</dbReference>
<dbReference type="SUPFAM" id="SSF53383">
    <property type="entry name" value="PLP-dependent transferases"/>
    <property type="match status" value="1"/>
</dbReference>
<dbReference type="GO" id="GO:0006535">
    <property type="term" value="P:cysteine biosynthetic process from serine"/>
    <property type="evidence" value="ECO:0007669"/>
    <property type="project" value="TreeGrafter"/>
</dbReference>
<comment type="cofactor">
    <cofactor evidence="1 8">
        <name>pyridoxal 5'-phosphate</name>
        <dbReference type="ChEBI" id="CHEBI:597326"/>
    </cofactor>
</comment>
<reference evidence="9 10" key="1">
    <citation type="submission" date="2017-03" db="EMBL/GenBank/DDBJ databases">
        <title>Genomic insights into Mycobacterium simiae human colonization.</title>
        <authorList>
            <person name="Steffani J.L."/>
            <person name="Brunck M.E."/>
            <person name="Cruz E."/>
            <person name="Montiel R."/>
            <person name="Barona F."/>
        </authorList>
    </citation>
    <scope>NUCLEOTIDE SEQUENCE [LARGE SCALE GENOMIC DNA]</scope>
    <source>
        <strain evidence="9 10">MsiGto</strain>
    </source>
</reference>
<dbReference type="GO" id="GO:0003961">
    <property type="term" value="F:O-acetylhomoserine aminocarboxypropyltransferase activity"/>
    <property type="evidence" value="ECO:0007669"/>
    <property type="project" value="TreeGrafter"/>
</dbReference>
<accession>A0A1X0Y6G7</accession>
<dbReference type="GO" id="GO:0004124">
    <property type="term" value="F:cysteine synthase activity"/>
    <property type="evidence" value="ECO:0007669"/>
    <property type="project" value="TreeGrafter"/>
</dbReference>
<evidence type="ECO:0000313" key="9">
    <source>
        <dbReference type="EMBL" id="ORJ60713.1"/>
    </source>
</evidence>
<evidence type="ECO:0000256" key="3">
    <source>
        <dbReference type="ARBA" id="ARBA00011881"/>
    </source>
</evidence>
<dbReference type="NCBIfam" id="NF005872">
    <property type="entry name" value="PRK07812.1"/>
    <property type="match status" value="1"/>
</dbReference>
<comment type="caution">
    <text evidence="9">The sequence shown here is derived from an EMBL/GenBank/DDBJ whole genome shotgun (WGS) entry which is preliminary data.</text>
</comment>
<dbReference type="NCBIfam" id="TIGR01326">
    <property type="entry name" value="OAH_OAS_sulfhy"/>
    <property type="match status" value="1"/>
</dbReference>
<dbReference type="GO" id="GO:0019346">
    <property type="term" value="P:transsulfuration"/>
    <property type="evidence" value="ECO:0007669"/>
    <property type="project" value="InterPro"/>
</dbReference>
<evidence type="ECO:0000256" key="8">
    <source>
        <dbReference type="RuleBase" id="RU362118"/>
    </source>
</evidence>
<evidence type="ECO:0000256" key="2">
    <source>
        <dbReference type="ARBA" id="ARBA00009077"/>
    </source>
</evidence>
<evidence type="ECO:0000256" key="5">
    <source>
        <dbReference type="ARBA" id="ARBA00022898"/>
    </source>
</evidence>